<dbReference type="InterPro" id="IPR002838">
    <property type="entry name" value="AIM24"/>
</dbReference>
<proteinExistence type="predicted"/>
<organism evidence="1 2">
    <name type="scientific">Paenibacillus haidiansis</name>
    <dbReference type="NCBI Taxonomy" id="1574488"/>
    <lineage>
        <taxon>Bacteria</taxon>
        <taxon>Bacillati</taxon>
        <taxon>Bacillota</taxon>
        <taxon>Bacilli</taxon>
        <taxon>Bacillales</taxon>
        <taxon>Paenibacillaceae</taxon>
        <taxon>Paenibacillus</taxon>
    </lineage>
</organism>
<dbReference type="InterPro" id="IPR036983">
    <property type="entry name" value="AIM24_sf"/>
</dbReference>
<accession>A0ABU7VQZ4</accession>
<dbReference type="SUPFAM" id="SSF51219">
    <property type="entry name" value="TRAP-like"/>
    <property type="match status" value="1"/>
</dbReference>
<sequence length="235" mass="26284">MEVIYEQEPGGFSGQAVTFEVRNGERLHVLHPAQIVAFRGAAGSRSDKLMNVKGMYRKRKLIRAEFTGPCRLVAAMPPAVALKTIRLSAETDLLYDFRHLFFYTEGVHMESRLLSVKNMMITRDAVKMKFSGTGEIGILTQGQVLELPLDPEEPLYVEAGCLVAYPENAKLELSVYGNHLASQHMKYQWKITGRGHALVQASGGSRELERDLNESDGIVKRFLREAIPFGGVFIK</sequence>
<dbReference type="EMBL" id="JAZHPZ010000004">
    <property type="protein sequence ID" value="MEF2966189.1"/>
    <property type="molecule type" value="Genomic_DNA"/>
</dbReference>
<reference evidence="1 2" key="1">
    <citation type="submission" date="2024-02" db="EMBL/GenBank/DDBJ databases">
        <title>A nitrogen-fixing paenibacillus bacterium.</title>
        <authorList>
            <person name="Zhang W.L."/>
            <person name="Chen S.F."/>
        </authorList>
    </citation>
    <scope>NUCLEOTIDE SEQUENCE [LARGE SCALE GENOMIC DNA]</scope>
    <source>
        <strain evidence="1 2">M1</strain>
    </source>
</reference>
<dbReference type="Gene3D" id="3.60.160.10">
    <property type="entry name" value="Mitochondrial biogenesis AIM24"/>
    <property type="match status" value="1"/>
</dbReference>
<gene>
    <name evidence="1" type="ORF">V3851_10140</name>
</gene>
<dbReference type="InterPro" id="IPR016031">
    <property type="entry name" value="Trp_RNA-bd_attenuator-like_dom"/>
</dbReference>
<evidence type="ECO:0000313" key="2">
    <source>
        <dbReference type="Proteomes" id="UP001306950"/>
    </source>
</evidence>
<evidence type="ECO:0000313" key="1">
    <source>
        <dbReference type="EMBL" id="MEF2966189.1"/>
    </source>
</evidence>
<protein>
    <submittedName>
        <fullName evidence="1">AIM24 family protein</fullName>
    </submittedName>
</protein>
<keyword evidence="2" id="KW-1185">Reference proteome</keyword>
<dbReference type="Proteomes" id="UP001306950">
    <property type="component" value="Unassembled WGS sequence"/>
</dbReference>
<name>A0ABU7VQZ4_9BACL</name>
<dbReference type="Pfam" id="PF01987">
    <property type="entry name" value="AIM24"/>
    <property type="match status" value="1"/>
</dbReference>
<dbReference type="RefSeq" id="WP_331846421.1">
    <property type="nucleotide sequence ID" value="NZ_JAZHPZ010000004.1"/>
</dbReference>
<comment type="caution">
    <text evidence="1">The sequence shown here is derived from an EMBL/GenBank/DDBJ whole genome shotgun (WGS) entry which is preliminary data.</text>
</comment>